<feature type="region of interest" description="Disordered" evidence="1">
    <location>
        <begin position="74"/>
        <end position="99"/>
    </location>
</feature>
<evidence type="ECO:0000313" key="2">
    <source>
        <dbReference type="EMBL" id="GAA4182013.1"/>
    </source>
</evidence>
<accession>A0ABP8AD51</accession>
<proteinExistence type="predicted"/>
<sequence length="99" mass="10653">MRHRRAAHVRLDEQPGENGCLPHACRHHDRAVVLVVDLDLCVERRRALCGEAHGAHAHERVAEDVAVAQADPEQCGDRAEGENGADDEANKVAHGGALG</sequence>
<organism evidence="2 3">
    <name type="scientific">Gryllotalpicola koreensis</name>
    <dbReference type="NCBI Taxonomy" id="993086"/>
    <lineage>
        <taxon>Bacteria</taxon>
        <taxon>Bacillati</taxon>
        <taxon>Actinomycetota</taxon>
        <taxon>Actinomycetes</taxon>
        <taxon>Micrococcales</taxon>
        <taxon>Microbacteriaceae</taxon>
        <taxon>Gryllotalpicola</taxon>
    </lineage>
</organism>
<evidence type="ECO:0000256" key="1">
    <source>
        <dbReference type="SAM" id="MobiDB-lite"/>
    </source>
</evidence>
<comment type="caution">
    <text evidence="2">The sequence shown here is derived from an EMBL/GenBank/DDBJ whole genome shotgun (WGS) entry which is preliminary data.</text>
</comment>
<reference evidence="3" key="1">
    <citation type="journal article" date="2019" name="Int. J. Syst. Evol. Microbiol.">
        <title>The Global Catalogue of Microorganisms (GCM) 10K type strain sequencing project: providing services to taxonomists for standard genome sequencing and annotation.</title>
        <authorList>
            <consortium name="The Broad Institute Genomics Platform"/>
            <consortium name="The Broad Institute Genome Sequencing Center for Infectious Disease"/>
            <person name="Wu L."/>
            <person name="Ma J."/>
        </authorList>
    </citation>
    <scope>NUCLEOTIDE SEQUENCE [LARGE SCALE GENOMIC DNA]</scope>
    <source>
        <strain evidence="3">JCM 17591</strain>
    </source>
</reference>
<name>A0ABP8AD51_9MICO</name>
<evidence type="ECO:0000313" key="3">
    <source>
        <dbReference type="Proteomes" id="UP001501079"/>
    </source>
</evidence>
<protein>
    <submittedName>
        <fullName evidence="2">Uncharacterized protein</fullName>
    </submittedName>
</protein>
<gene>
    <name evidence="2" type="ORF">GCM10022287_38200</name>
</gene>
<keyword evidence="3" id="KW-1185">Reference proteome</keyword>
<dbReference type="Proteomes" id="UP001501079">
    <property type="component" value="Unassembled WGS sequence"/>
</dbReference>
<dbReference type="EMBL" id="BAABBW010000008">
    <property type="protein sequence ID" value="GAA4182013.1"/>
    <property type="molecule type" value="Genomic_DNA"/>
</dbReference>